<keyword evidence="4" id="KW-1185">Reference proteome</keyword>
<dbReference type="Gene3D" id="3.90.850.10">
    <property type="entry name" value="Fumarylacetoacetase-like, C-terminal domain"/>
    <property type="match status" value="1"/>
</dbReference>
<dbReference type="AlphaFoldDB" id="A0A4Z0C1E9"/>
<dbReference type="InterPro" id="IPR050772">
    <property type="entry name" value="Hydratase-Decarb/MhpD_sf"/>
</dbReference>
<dbReference type="PANTHER" id="PTHR30143">
    <property type="entry name" value="ACID HYDRATASE"/>
    <property type="match status" value="1"/>
</dbReference>
<dbReference type="PANTHER" id="PTHR30143:SF0">
    <property type="entry name" value="2-KETO-4-PENTENOATE HYDRATASE"/>
    <property type="match status" value="1"/>
</dbReference>
<evidence type="ECO:0000313" key="3">
    <source>
        <dbReference type="EMBL" id="TFZ05356.1"/>
    </source>
</evidence>
<comment type="caution">
    <text evidence="3">The sequence shown here is derived from an EMBL/GenBank/DDBJ whole genome shotgun (WGS) entry which is preliminary data.</text>
</comment>
<accession>A0A4Z0C1E9</accession>
<dbReference type="GO" id="GO:0008684">
    <property type="term" value="F:2-oxopent-4-enoate hydratase activity"/>
    <property type="evidence" value="ECO:0007669"/>
    <property type="project" value="TreeGrafter"/>
</dbReference>
<dbReference type="GO" id="GO:0005737">
    <property type="term" value="C:cytoplasm"/>
    <property type="evidence" value="ECO:0007669"/>
    <property type="project" value="TreeGrafter"/>
</dbReference>
<organism evidence="3 4">
    <name type="scientific">Ramlibacter henchirensis</name>
    <dbReference type="NCBI Taxonomy" id="204072"/>
    <lineage>
        <taxon>Bacteria</taxon>
        <taxon>Pseudomonadati</taxon>
        <taxon>Pseudomonadota</taxon>
        <taxon>Betaproteobacteria</taxon>
        <taxon>Burkholderiales</taxon>
        <taxon>Comamonadaceae</taxon>
        <taxon>Ramlibacter</taxon>
    </lineage>
</organism>
<keyword evidence="1" id="KW-0456">Lyase</keyword>
<dbReference type="SUPFAM" id="SSF56529">
    <property type="entry name" value="FAH"/>
    <property type="match status" value="1"/>
</dbReference>
<protein>
    <submittedName>
        <fullName evidence="3">Decarboxylase</fullName>
    </submittedName>
</protein>
<evidence type="ECO:0000256" key="1">
    <source>
        <dbReference type="ARBA" id="ARBA00023239"/>
    </source>
</evidence>
<proteinExistence type="predicted"/>
<dbReference type="OrthoDB" id="9792137at2"/>
<evidence type="ECO:0000313" key="4">
    <source>
        <dbReference type="Proteomes" id="UP000298180"/>
    </source>
</evidence>
<evidence type="ECO:0000259" key="2">
    <source>
        <dbReference type="Pfam" id="PF01557"/>
    </source>
</evidence>
<reference evidence="3 4" key="1">
    <citation type="submission" date="2019-03" db="EMBL/GenBank/DDBJ databases">
        <title>Ramlibacter henchirensis DSM 14656, whole genome shotgun sequence.</title>
        <authorList>
            <person name="Zhang X."/>
            <person name="Feng G."/>
            <person name="Zhu H."/>
        </authorList>
    </citation>
    <scope>NUCLEOTIDE SEQUENCE [LARGE SCALE GENOMIC DNA]</scope>
    <source>
        <strain evidence="3 4">DSM 14656</strain>
    </source>
</reference>
<dbReference type="Proteomes" id="UP000298180">
    <property type="component" value="Unassembled WGS sequence"/>
</dbReference>
<dbReference type="InterPro" id="IPR036663">
    <property type="entry name" value="Fumarylacetoacetase_C_sf"/>
</dbReference>
<name>A0A4Z0C1E9_9BURK</name>
<dbReference type="Pfam" id="PF01557">
    <property type="entry name" value="FAA_hydrolase"/>
    <property type="match status" value="1"/>
</dbReference>
<dbReference type="RefSeq" id="WP_135261437.1">
    <property type="nucleotide sequence ID" value="NZ_SMLM01000001.1"/>
</dbReference>
<feature type="domain" description="Fumarylacetoacetase-like C-terminal" evidence="2">
    <location>
        <begin position="87"/>
        <end position="258"/>
    </location>
</feature>
<dbReference type="EMBL" id="SMLM01000001">
    <property type="protein sequence ID" value="TFZ05356.1"/>
    <property type="molecule type" value="Genomic_DNA"/>
</dbReference>
<gene>
    <name evidence="3" type="ORF">EZ313_01390</name>
</gene>
<sequence length="273" mass="28796">MDDSHRLDALADEIRAAHDQARQLAPITSRQAGFGIEDGYAVAARLHQARLAAGAVPRGRKIGFTNANIWPEYDVHQPIWGWVYEHTLLSSGGAPARVSPAGLAEPKIEPEIAFRLHSSPPAGADVQQLLACIEWVAPAFEVVQSHFPGWKFQAADTIADGGLHGRLVLGEPQPLSALGDDPAASLAGLTVVLRRDGVQLEVGRGSNVLGSPLAALSHLVALLAQQGPDVALQPGEVVTTGTVTAAYPVQAGQRWRAEPGGVPLAPLELEFDT</sequence>
<dbReference type="InterPro" id="IPR011234">
    <property type="entry name" value="Fumarylacetoacetase-like_C"/>
</dbReference>